<dbReference type="CDD" id="cd00822">
    <property type="entry name" value="TopoII_Trans_DNA_gyrase"/>
    <property type="match status" value="1"/>
</dbReference>
<dbReference type="AlphaFoldDB" id="A0A2P6VCZ7"/>
<evidence type="ECO:0000256" key="4">
    <source>
        <dbReference type="ARBA" id="ARBA00022723"/>
    </source>
</evidence>
<comment type="cofactor">
    <cofactor evidence="2">
        <name>Mg(2+)</name>
        <dbReference type="ChEBI" id="CHEBI:18420"/>
    </cofactor>
</comment>
<dbReference type="InterPro" id="IPR001241">
    <property type="entry name" value="Topo_IIA"/>
</dbReference>
<dbReference type="FunFam" id="3.40.50.670:FF:000002">
    <property type="entry name" value="DNA gyrase subunit B"/>
    <property type="match status" value="1"/>
</dbReference>
<keyword evidence="6 11" id="KW-0067">ATP-binding</keyword>
<dbReference type="EC" id="5.6.2.2" evidence="11"/>
<dbReference type="FunFam" id="3.30.230.10:FF:000005">
    <property type="entry name" value="DNA gyrase subunit B"/>
    <property type="match status" value="1"/>
</dbReference>
<evidence type="ECO:0000256" key="11">
    <source>
        <dbReference type="RuleBase" id="RU362094"/>
    </source>
</evidence>
<dbReference type="InterPro" id="IPR018522">
    <property type="entry name" value="TopoIIA_CS"/>
</dbReference>
<evidence type="ECO:0000256" key="10">
    <source>
        <dbReference type="ARBA" id="ARBA00023235"/>
    </source>
</evidence>
<dbReference type="InterPro" id="IPR013760">
    <property type="entry name" value="Topo_IIA-like_dom_sf"/>
</dbReference>
<keyword evidence="4" id="KW-0479">Metal-binding</keyword>
<dbReference type="InterPro" id="IPR001763">
    <property type="entry name" value="Rhodanese-like_dom"/>
</dbReference>
<evidence type="ECO:0000256" key="7">
    <source>
        <dbReference type="ARBA" id="ARBA00022842"/>
    </source>
</evidence>
<dbReference type="GO" id="GO:0003918">
    <property type="term" value="F:DNA topoisomerase type II (double strand cut, ATP-hydrolyzing) activity"/>
    <property type="evidence" value="ECO:0007669"/>
    <property type="project" value="UniProtKB-UniRule"/>
</dbReference>
<dbReference type="Pfam" id="PF00204">
    <property type="entry name" value="DNA_gyraseB"/>
    <property type="match status" value="1"/>
</dbReference>
<evidence type="ECO:0000313" key="15">
    <source>
        <dbReference type="Proteomes" id="UP000239649"/>
    </source>
</evidence>
<dbReference type="Gene3D" id="3.40.50.670">
    <property type="match status" value="1"/>
</dbReference>
<evidence type="ECO:0000256" key="6">
    <source>
        <dbReference type="ARBA" id="ARBA00022840"/>
    </source>
</evidence>
<keyword evidence="10 11" id="KW-0413">Isomerase</keyword>
<dbReference type="InterPro" id="IPR013759">
    <property type="entry name" value="Topo_IIA_B_C"/>
</dbReference>
<reference evidence="14 15" key="1">
    <citation type="journal article" date="2018" name="Plant J.">
        <title>Genome sequences of Chlorella sorokiniana UTEX 1602 and Micractinium conductrix SAG 241.80: implications to maltose excretion by a green alga.</title>
        <authorList>
            <person name="Arriola M.B."/>
            <person name="Velmurugan N."/>
            <person name="Zhang Y."/>
            <person name="Plunkett M.H."/>
            <person name="Hondzo H."/>
            <person name="Barney B.M."/>
        </authorList>
    </citation>
    <scope>NUCLEOTIDE SEQUENCE [LARGE SCALE GENOMIC DNA]</scope>
    <source>
        <strain evidence="14 15">SAG 241.80</strain>
    </source>
</reference>
<proteinExistence type="inferred from homology"/>
<evidence type="ECO:0000256" key="9">
    <source>
        <dbReference type="ARBA" id="ARBA00023125"/>
    </source>
</evidence>
<evidence type="ECO:0000256" key="8">
    <source>
        <dbReference type="ARBA" id="ARBA00023029"/>
    </source>
</evidence>
<dbReference type="SUPFAM" id="SSF55874">
    <property type="entry name" value="ATPase domain of HSP90 chaperone/DNA topoisomerase II/histidine kinase"/>
    <property type="match status" value="1"/>
</dbReference>
<keyword evidence="9 11" id="KW-0238">DNA-binding</keyword>
<feature type="domain" description="Rhodanese" evidence="12">
    <location>
        <begin position="337"/>
        <end position="371"/>
    </location>
</feature>
<dbReference type="GO" id="GO:0005524">
    <property type="term" value="F:ATP binding"/>
    <property type="evidence" value="ECO:0007669"/>
    <property type="project" value="UniProtKB-UniRule"/>
</dbReference>
<dbReference type="Pfam" id="PF02518">
    <property type="entry name" value="HATPase_c"/>
    <property type="match status" value="1"/>
</dbReference>
<evidence type="ECO:0000259" key="12">
    <source>
        <dbReference type="PROSITE" id="PS50206"/>
    </source>
</evidence>
<keyword evidence="8 11" id="KW-0799">Topoisomerase</keyword>
<dbReference type="NCBIfam" id="NF004189">
    <property type="entry name" value="PRK05644.1"/>
    <property type="match status" value="1"/>
</dbReference>
<dbReference type="PANTHER" id="PTHR45866">
    <property type="entry name" value="DNA GYRASE/TOPOISOMERASE SUBUNIT B"/>
    <property type="match status" value="1"/>
</dbReference>
<dbReference type="GO" id="GO:0006265">
    <property type="term" value="P:DNA topological change"/>
    <property type="evidence" value="ECO:0007669"/>
    <property type="project" value="UniProtKB-UniRule"/>
</dbReference>
<dbReference type="PANTHER" id="PTHR45866:SF1">
    <property type="entry name" value="DNA GYRASE SUBUNIT B, MITOCHONDRIAL"/>
    <property type="match status" value="1"/>
</dbReference>
<dbReference type="InterPro" id="IPR002288">
    <property type="entry name" value="DNA_gyrase_B_C"/>
</dbReference>
<evidence type="ECO:0000256" key="3">
    <source>
        <dbReference type="ARBA" id="ARBA00010708"/>
    </source>
</evidence>
<dbReference type="EMBL" id="LHPF02000012">
    <property type="protein sequence ID" value="PSC71965.1"/>
    <property type="molecule type" value="Genomic_DNA"/>
</dbReference>
<name>A0A2P6VCZ7_9CHLO</name>
<evidence type="ECO:0000259" key="13">
    <source>
        <dbReference type="PROSITE" id="PS50880"/>
    </source>
</evidence>
<dbReference type="CDD" id="cd16928">
    <property type="entry name" value="HATPase_GyrB-like"/>
    <property type="match status" value="1"/>
</dbReference>
<dbReference type="GO" id="GO:0046872">
    <property type="term" value="F:metal ion binding"/>
    <property type="evidence" value="ECO:0007669"/>
    <property type="project" value="UniProtKB-KW"/>
</dbReference>
<dbReference type="SMART" id="SM00433">
    <property type="entry name" value="TOP2c"/>
    <property type="match status" value="1"/>
</dbReference>
<dbReference type="InterPro" id="IPR036890">
    <property type="entry name" value="HATPase_C_sf"/>
</dbReference>
<dbReference type="InterPro" id="IPR013506">
    <property type="entry name" value="Topo_IIA_bsu_dom2"/>
</dbReference>
<dbReference type="GO" id="GO:0003677">
    <property type="term" value="F:DNA binding"/>
    <property type="evidence" value="ECO:0007669"/>
    <property type="project" value="UniProtKB-UniRule"/>
</dbReference>
<gene>
    <name evidence="14" type="ORF">C2E20_4717</name>
</gene>
<comment type="subunit">
    <text evidence="11">Homodimer.</text>
</comment>
<evidence type="ECO:0000256" key="2">
    <source>
        <dbReference type="ARBA" id="ARBA00001946"/>
    </source>
</evidence>
<dbReference type="InterPro" id="IPR003594">
    <property type="entry name" value="HATPase_dom"/>
</dbReference>
<dbReference type="PRINTS" id="PR00418">
    <property type="entry name" value="TPI2FAMILY"/>
</dbReference>
<comment type="function">
    <text evidence="11">Control of topological states of DNA by transient breakage and subsequent rejoining of DNA strands. Topoisomerase II makes double-strand breaks.</text>
</comment>
<dbReference type="STRING" id="554055.A0A2P6VCZ7"/>
<dbReference type="PROSITE" id="PS50880">
    <property type="entry name" value="TOPRIM"/>
    <property type="match status" value="1"/>
</dbReference>
<comment type="catalytic activity">
    <reaction evidence="1 11">
        <text>ATP-dependent breakage, passage and rejoining of double-stranded DNA.</text>
        <dbReference type="EC" id="5.6.2.2"/>
    </reaction>
</comment>
<evidence type="ECO:0000256" key="5">
    <source>
        <dbReference type="ARBA" id="ARBA00022741"/>
    </source>
</evidence>
<accession>A0A2P6VCZ7</accession>
<comment type="caution">
    <text evidence="14">The sequence shown here is derived from an EMBL/GenBank/DDBJ whole genome shotgun (WGS) entry which is preliminary data.</text>
</comment>
<evidence type="ECO:0000313" key="14">
    <source>
        <dbReference type="EMBL" id="PSC71965.1"/>
    </source>
</evidence>
<dbReference type="PROSITE" id="PS00177">
    <property type="entry name" value="TOPOISOMERASE_II"/>
    <property type="match status" value="1"/>
</dbReference>
<dbReference type="InterPro" id="IPR000565">
    <property type="entry name" value="Topo_IIA_B"/>
</dbReference>
<dbReference type="Pfam" id="PF00986">
    <property type="entry name" value="DNA_gyraseB_C"/>
    <property type="match status" value="1"/>
</dbReference>
<sequence length="771" mass="82275">MQRAGMRQLRQLGARLLNAGLSNSAAQGVPPPASLPGQALRATQVAAAQRGGLCAPAATRRHSTAAAATSSAAAEQLAADAAAGSNYGAQQIQVLQGLEPVRKRPGMYIGSTGQRGLHHLVYEILDNAIDEVQAGFASEVFVELDLTTGTVTISDNGRGIPTDVHPATGKSALETVLTVLHAGGKFGGESSGYSVSGGLHGVGVSVVNALSKDLEVTVWRGGRQLSQSFSRGMAQGGLTEAPAGPAVAGLAAVPTRGTRVRFVYDDTIFSKTATFDPDTIRSRLRELAFLNSRATIFFRAVDGKPDKAALGNGSSNGSNGSNGATQQAADAAAVAGSASVAAAEAAAAGWEVFHYSGGLSEYVRYLNRDKEPIHEPFVFSKQVDGYTVEVAMQWCGDAFSDTIIGFVNSIKTIDGGTHIDGTKTALTRTVNSLARKTKALKEGEANLAGEYIREGLGAVVSVKVPNPEFEGQTKTRLGNPEVRRLVEGVVASEVAEALEMEPTTLNMVLAKAMQAFRAAEAAKKARELVRRKSVLTKSTLPGKLADCSSTNREETEIFLVEGDSAGGSTKQARDRRTQAVLPLRGKILNVERQDDSKLYKNNEIANLIVGLGLGLKGEDSPSLRYGKVIILTDADVDGAHIRTLLLTFLFRYQRALFERGHVYVGVPPLYKLEMGRRSQYCYTEEERTAATAQLTPGSYHVQRFKGLGEMMPEQLWQTTLNPATRTLRKLTIEDAAEASHMFALLMGDKVGPRRELIERHGSRLSLEQLDI</sequence>
<dbReference type="SUPFAM" id="SSF54211">
    <property type="entry name" value="Ribosomal protein S5 domain 2-like"/>
    <property type="match status" value="1"/>
</dbReference>
<dbReference type="Pfam" id="PF01751">
    <property type="entry name" value="Toprim"/>
    <property type="match status" value="1"/>
</dbReference>
<dbReference type="PRINTS" id="PR01159">
    <property type="entry name" value="DNAGYRASEB"/>
</dbReference>
<comment type="similarity">
    <text evidence="3">Belongs to the type II topoisomerase GyrB family.</text>
</comment>
<dbReference type="SMART" id="SM00387">
    <property type="entry name" value="HATPase_c"/>
    <property type="match status" value="1"/>
</dbReference>
<protein>
    <recommendedName>
        <fullName evidence="11">DNA topoisomerase 2</fullName>
        <ecNumber evidence="11">5.6.2.2</ecNumber>
    </recommendedName>
</protein>
<dbReference type="PROSITE" id="PS50206">
    <property type="entry name" value="RHODANESE_3"/>
    <property type="match status" value="1"/>
</dbReference>
<keyword evidence="5 11" id="KW-0547">Nucleotide-binding</keyword>
<dbReference type="SUPFAM" id="SSF56719">
    <property type="entry name" value="Type II DNA topoisomerase"/>
    <property type="match status" value="1"/>
</dbReference>
<comment type="similarity">
    <text evidence="11">Belongs to the type II topoisomerase family.</text>
</comment>
<feature type="domain" description="Toprim" evidence="13">
    <location>
        <begin position="555"/>
        <end position="668"/>
    </location>
</feature>
<dbReference type="Gene3D" id="3.30.230.10">
    <property type="match status" value="1"/>
</dbReference>
<keyword evidence="7" id="KW-0460">Magnesium</keyword>
<dbReference type="InterPro" id="IPR020568">
    <property type="entry name" value="Ribosomal_Su5_D2-typ_SF"/>
</dbReference>
<dbReference type="OrthoDB" id="276498at2759"/>
<evidence type="ECO:0000256" key="1">
    <source>
        <dbReference type="ARBA" id="ARBA00000185"/>
    </source>
</evidence>
<dbReference type="Proteomes" id="UP000239649">
    <property type="component" value="Unassembled WGS sequence"/>
</dbReference>
<dbReference type="Gene3D" id="3.30.565.10">
    <property type="entry name" value="Histidine kinase-like ATPase, C-terminal domain"/>
    <property type="match status" value="1"/>
</dbReference>
<dbReference type="InterPro" id="IPR006171">
    <property type="entry name" value="TOPRIM_dom"/>
</dbReference>
<keyword evidence="15" id="KW-1185">Reference proteome</keyword>
<dbReference type="InterPro" id="IPR014721">
    <property type="entry name" value="Ribsml_uS5_D2-typ_fold_subgr"/>
</dbReference>
<organism evidence="14 15">
    <name type="scientific">Micractinium conductrix</name>
    <dbReference type="NCBI Taxonomy" id="554055"/>
    <lineage>
        <taxon>Eukaryota</taxon>
        <taxon>Viridiplantae</taxon>
        <taxon>Chlorophyta</taxon>
        <taxon>core chlorophytes</taxon>
        <taxon>Trebouxiophyceae</taxon>
        <taxon>Chlorellales</taxon>
        <taxon>Chlorellaceae</taxon>
        <taxon>Chlorella clade</taxon>
        <taxon>Micractinium</taxon>
    </lineage>
</organism>